<dbReference type="RefSeq" id="WP_331809495.1">
    <property type="nucleotide sequence ID" value="NZ_JAZHOU010000002.1"/>
</dbReference>
<proteinExistence type="predicted"/>
<evidence type="ECO:0008006" key="4">
    <source>
        <dbReference type="Google" id="ProtNLM"/>
    </source>
</evidence>
<evidence type="ECO:0000313" key="3">
    <source>
        <dbReference type="Proteomes" id="UP001356704"/>
    </source>
</evidence>
<feature type="transmembrane region" description="Helical" evidence="1">
    <location>
        <begin position="35"/>
        <end position="51"/>
    </location>
</feature>
<evidence type="ECO:0000256" key="1">
    <source>
        <dbReference type="SAM" id="Phobius"/>
    </source>
</evidence>
<sequence length="175" mass="21249">MKFEIPFDENIYNEQMKLQFDNVWSEGFKKNKSKLYIGIPFFLLGILAVYGNGNIGYVFIVLSLLFFYKYYEYYQYYHKNKKRYFFESEKFSLEQKEVQDISVWEFKDEYFRYKCFKCDYKLDWSLFTGFEIIDNNIFIKTKDVNHSYIVGKSELGESEFSKIIEFLTTKIKTSA</sequence>
<accession>A0ABU7W428</accession>
<keyword evidence="1" id="KW-0472">Membrane</keyword>
<comment type="caution">
    <text evidence="2">The sequence shown here is derived from an EMBL/GenBank/DDBJ whole genome shotgun (WGS) entry which is preliminary data.</text>
</comment>
<keyword evidence="1" id="KW-1133">Transmembrane helix</keyword>
<gene>
    <name evidence="2" type="ORF">V1468_06870</name>
</gene>
<name>A0ABU7W428_9FLAO</name>
<evidence type="ECO:0000313" key="2">
    <source>
        <dbReference type="EMBL" id="MEF3078717.1"/>
    </source>
</evidence>
<protein>
    <recommendedName>
        <fullName evidence="4">YcxB-like protein domain-containing protein</fullName>
    </recommendedName>
</protein>
<reference evidence="2 3" key="1">
    <citation type="submission" date="2024-02" db="EMBL/GenBank/DDBJ databases">
        <title>Winogradskyella poriferorum JCM 12885.</title>
        <authorList>
            <person name="Zhang D.-F."/>
            <person name="Fu Z.-Y."/>
        </authorList>
    </citation>
    <scope>NUCLEOTIDE SEQUENCE [LARGE SCALE GENOMIC DNA]</scope>
    <source>
        <strain evidence="2 3">JCM 12885</strain>
    </source>
</reference>
<organism evidence="2 3">
    <name type="scientific">Winogradskyella poriferorum</name>
    <dbReference type="NCBI Taxonomy" id="307627"/>
    <lineage>
        <taxon>Bacteria</taxon>
        <taxon>Pseudomonadati</taxon>
        <taxon>Bacteroidota</taxon>
        <taxon>Flavobacteriia</taxon>
        <taxon>Flavobacteriales</taxon>
        <taxon>Flavobacteriaceae</taxon>
        <taxon>Winogradskyella</taxon>
    </lineage>
</organism>
<dbReference type="EMBL" id="JAZHOU010000002">
    <property type="protein sequence ID" value="MEF3078717.1"/>
    <property type="molecule type" value="Genomic_DNA"/>
</dbReference>
<keyword evidence="3" id="KW-1185">Reference proteome</keyword>
<dbReference type="Proteomes" id="UP001356704">
    <property type="component" value="Unassembled WGS sequence"/>
</dbReference>
<keyword evidence="1" id="KW-0812">Transmembrane</keyword>